<gene>
    <name evidence="2" type="ORF">SCH01S_28_01200</name>
</gene>
<name>A0A0E9MNY0_9SPHN</name>
<keyword evidence="3" id="KW-1185">Reference proteome</keyword>
<reference evidence="2 3" key="1">
    <citation type="submission" date="2015-04" db="EMBL/GenBank/DDBJ databases">
        <title>Whole genome shotgun sequence of Sphingomonas changbaiensis NBRC 104936.</title>
        <authorList>
            <person name="Katano-Makiyama Y."/>
            <person name="Hosoyama A."/>
            <person name="Hashimoto M."/>
            <person name="Noguchi M."/>
            <person name="Tsuchikane K."/>
            <person name="Ohji S."/>
            <person name="Yamazoe A."/>
            <person name="Ichikawa N."/>
            <person name="Kimura A."/>
            <person name="Fujita N."/>
        </authorList>
    </citation>
    <scope>NUCLEOTIDE SEQUENCE [LARGE SCALE GENOMIC DNA]</scope>
    <source>
        <strain evidence="2 3">NBRC 104936</strain>
    </source>
</reference>
<evidence type="ECO:0000313" key="3">
    <source>
        <dbReference type="Proteomes" id="UP000033202"/>
    </source>
</evidence>
<dbReference type="PANTHER" id="PTHR40260:SF2">
    <property type="entry name" value="BLR8190 PROTEIN"/>
    <property type="match status" value="1"/>
</dbReference>
<proteinExistence type="predicted"/>
<dbReference type="PANTHER" id="PTHR40260">
    <property type="entry name" value="BLR8190 PROTEIN"/>
    <property type="match status" value="1"/>
</dbReference>
<dbReference type="InterPro" id="IPR009799">
    <property type="entry name" value="EthD_dom"/>
</dbReference>
<dbReference type="Proteomes" id="UP000033202">
    <property type="component" value="Unassembled WGS sequence"/>
</dbReference>
<dbReference type="SUPFAM" id="SSF54909">
    <property type="entry name" value="Dimeric alpha+beta barrel"/>
    <property type="match status" value="1"/>
</dbReference>
<organism evidence="2 3">
    <name type="scientific">Sphingomonas changbaiensis NBRC 104936</name>
    <dbReference type="NCBI Taxonomy" id="1219043"/>
    <lineage>
        <taxon>Bacteria</taxon>
        <taxon>Pseudomonadati</taxon>
        <taxon>Pseudomonadota</taxon>
        <taxon>Alphaproteobacteria</taxon>
        <taxon>Sphingomonadales</taxon>
        <taxon>Sphingomonadaceae</taxon>
        <taxon>Sphingomonas</taxon>
    </lineage>
</organism>
<accession>A0A0E9MNY0</accession>
<comment type="caution">
    <text evidence="2">The sequence shown here is derived from an EMBL/GenBank/DDBJ whole genome shotgun (WGS) entry which is preliminary data.</text>
</comment>
<dbReference type="AlphaFoldDB" id="A0A0E9MNY0"/>
<dbReference type="NCBIfam" id="TIGR02118">
    <property type="entry name" value="EthD family reductase"/>
    <property type="match status" value="1"/>
</dbReference>
<sequence length="101" mass="11087">MIVVSVMYGPDARFDEDYYLATHMPLVRERWHGLLSDARVLKGLPAPDGAKPAYQIMAELTFPSPAELQQAMGGPHAAEIMADIANFTDARPVMQVSSLID</sequence>
<evidence type="ECO:0000259" key="1">
    <source>
        <dbReference type="Pfam" id="PF07110"/>
    </source>
</evidence>
<evidence type="ECO:0000313" key="2">
    <source>
        <dbReference type="EMBL" id="GAO39259.1"/>
    </source>
</evidence>
<dbReference type="OrthoDB" id="5343971at2"/>
<dbReference type="GO" id="GO:0016491">
    <property type="term" value="F:oxidoreductase activity"/>
    <property type="evidence" value="ECO:0007669"/>
    <property type="project" value="InterPro"/>
</dbReference>
<dbReference type="Gene3D" id="3.30.70.100">
    <property type="match status" value="1"/>
</dbReference>
<protein>
    <recommendedName>
        <fullName evidence="1">EthD domain-containing protein</fullName>
    </recommendedName>
</protein>
<dbReference type="Pfam" id="PF07110">
    <property type="entry name" value="EthD"/>
    <property type="match status" value="1"/>
</dbReference>
<dbReference type="RefSeq" id="WP_046348072.1">
    <property type="nucleotide sequence ID" value="NZ_BBWU01000028.1"/>
</dbReference>
<dbReference type="EMBL" id="BBWU01000028">
    <property type="protein sequence ID" value="GAO39259.1"/>
    <property type="molecule type" value="Genomic_DNA"/>
</dbReference>
<dbReference type="InterPro" id="IPR011008">
    <property type="entry name" value="Dimeric_a/b-barrel"/>
</dbReference>
<feature type="domain" description="EthD" evidence="1">
    <location>
        <begin position="16"/>
        <end position="90"/>
    </location>
</feature>